<keyword evidence="3" id="KW-1185">Reference proteome</keyword>
<keyword evidence="1" id="KW-1133">Transmembrane helix</keyword>
<dbReference type="NCBIfam" id="NF008528">
    <property type="entry name" value="PRK11463.1-2"/>
    <property type="match status" value="1"/>
</dbReference>
<dbReference type="OrthoDB" id="5324937at2"/>
<protein>
    <submittedName>
        <fullName evidence="2">2-isopropylmalate synthase</fullName>
        <ecNumber evidence="2">2.3.3.13</ecNumber>
    </submittedName>
</protein>
<dbReference type="Proteomes" id="UP000069632">
    <property type="component" value="Unassembled WGS sequence"/>
</dbReference>
<reference evidence="2 3" key="1">
    <citation type="submission" date="2016-02" db="EMBL/GenBank/DDBJ databases">
        <authorList>
            <consortium name="Pathogen Informatics"/>
        </authorList>
    </citation>
    <scope>NUCLEOTIDE SEQUENCE [LARGE SCALE GENOMIC DNA]</scope>
    <source>
        <strain evidence="2 3">RC20</strain>
    </source>
</reference>
<dbReference type="GO" id="GO:0016020">
    <property type="term" value="C:membrane"/>
    <property type="evidence" value="ECO:0007669"/>
    <property type="project" value="InterPro"/>
</dbReference>
<dbReference type="AlphaFoldDB" id="A0A128EFZ9"/>
<dbReference type="Pfam" id="PF04186">
    <property type="entry name" value="FxsA"/>
    <property type="match status" value="1"/>
</dbReference>
<keyword evidence="2" id="KW-0808">Transferase</keyword>
<gene>
    <name evidence="2" type="ORF">ERS672216_01355</name>
</gene>
<dbReference type="GO" id="GO:0003852">
    <property type="term" value="F:2-isopropylmalate synthase activity"/>
    <property type="evidence" value="ECO:0007669"/>
    <property type="project" value="UniProtKB-EC"/>
</dbReference>
<organism evidence="2 3">
    <name type="scientific">Campylobacter geochelonis</name>
    <dbReference type="NCBI Taxonomy" id="1780362"/>
    <lineage>
        <taxon>Bacteria</taxon>
        <taxon>Pseudomonadati</taxon>
        <taxon>Campylobacterota</taxon>
        <taxon>Epsilonproteobacteria</taxon>
        <taxon>Campylobacterales</taxon>
        <taxon>Campylobacteraceae</taxon>
        <taxon>Campylobacter</taxon>
    </lineage>
</organism>
<accession>A0A128EFZ9</accession>
<keyword evidence="1" id="KW-0472">Membrane</keyword>
<dbReference type="EC" id="2.3.3.13" evidence="2"/>
<feature type="transmembrane region" description="Helical" evidence="1">
    <location>
        <begin position="71"/>
        <end position="97"/>
    </location>
</feature>
<keyword evidence="2" id="KW-0012">Acyltransferase</keyword>
<dbReference type="InterPro" id="IPR007313">
    <property type="entry name" value="FxsA"/>
</dbReference>
<dbReference type="RefSeq" id="WP_075531612.1">
    <property type="nucleotide sequence ID" value="NZ_CP053844.1"/>
</dbReference>
<evidence type="ECO:0000313" key="2">
    <source>
        <dbReference type="EMBL" id="CZE48324.1"/>
    </source>
</evidence>
<evidence type="ECO:0000313" key="3">
    <source>
        <dbReference type="Proteomes" id="UP000069632"/>
    </source>
</evidence>
<name>A0A128EFZ9_9BACT</name>
<feature type="transmembrane region" description="Helical" evidence="1">
    <location>
        <begin position="6"/>
        <end position="25"/>
    </location>
</feature>
<proteinExistence type="predicted"/>
<feature type="transmembrane region" description="Helical" evidence="1">
    <location>
        <begin position="32"/>
        <end position="51"/>
    </location>
</feature>
<dbReference type="EMBL" id="FIZP01000007">
    <property type="protein sequence ID" value="CZE48324.1"/>
    <property type="molecule type" value="Genomic_DNA"/>
</dbReference>
<keyword evidence="1" id="KW-0812">Transmembrane</keyword>
<sequence>MRNFTLPYIFFEAIFIYLFISKFGFLNFILEVILSGILGVFIIFKLGFSNFTNQIKILTPSSLFGNLGSVFGALLLVLPGIFSDVAGILVLVVSFFINKKLKTKENEYNNTQDYTQNFTQKPRYDNDDIIDVEIIEEEKDNGKINHSN</sequence>
<evidence type="ECO:0000256" key="1">
    <source>
        <dbReference type="SAM" id="Phobius"/>
    </source>
</evidence>